<dbReference type="Proteomes" id="UP000580250">
    <property type="component" value="Unassembled WGS sequence"/>
</dbReference>
<comment type="caution">
    <text evidence="3">The sequence shown here is derived from an EMBL/GenBank/DDBJ whole genome shotgun (WGS) entry which is preliminary data.</text>
</comment>
<accession>A0A6V7XDQ3</accession>
<evidence type="ECO:0000259" key="2">
    <source>
        <dbReference type="PROSITE" id="PS50006"/>
    </source>
</evidence>
<name>A0A6V7XDQ3_MELEN</name>
<feature type="region of interest" description="Disordered" evidence="1">
    <location>
        <begin position="280"/>
        <end position="300"/>
    </location>
</feature>
<reference evidence="3 4" key="1">
    <citation type="submission" date="2020-08" db="EMBL/GenBank/DDBJ databases">
        <authorList>
            <person name="Koutsovoulos G."/>
            <person name="Danchin GJ E."/>
        </authorList>
    </citation>
    <scope>NUCLEOTIDE SEQUENCE [LARGE SCALE GENOMIC DNA]</scope>
</reference>
<gene>
    <name evidence="3" type="ORF">MENT_LOCUS50633</name>
</gene>
<organism evidence="3 4">
    <name type="scientific">Meloidogyne enterolobii</name>
    <name type="common">Root-knot nematode worm</name>
    <name type="synonym">Meloidogyne mayaguensis</name>
    <dbReference type="NCBI Taxonomy" id="390850"/>
    <lineage>
        <taxon>Eukaryota</taxon>
        <taxon>Metazoa</taxon>
        <taxon>Ecdysozoa</taxon>
        <taxon>Nematoda</taxon>
        <taxon>Chromadorea</taxon>
        <taxon>Rhabditida</taxon>
        <taxon>Tylenchina</taxon>
        <taxon>Tylenchomorpha</taxon>
        <taxon>Tylenchoidea</taxon>
        <taxon>Meloidogynidae</taxon>
        <taxon>Meloidogyninae</taxon>
        <taxon>Meloidogyne</taxon>
    </lineage>
</organism>
<dbReference type="CDD" id="cd22674">
    <property type="entry name" value="FHA_PPP1R8"/>
    <property type="match status" value="1"/>
</dbReference>
<proteinExistence type="predicted"/>
<dbReference type="Gene3D" id="2.60.200.20">
    <property type="match status" value="1"/>
</dbReference>
<dbReference type="OrthoDB" id="4096268at2759"/>
<evidence type="ECO:0000313" key="3">
    <source>
        <dbReference type="EMBL" id="CAD2197393.1"/>
    </source>
</evidence>
<dbReference type="PANTHER" id="PTHR23308">
    <property type="entry name" value="NUCLEAR INHIBITOR OF PROTEIN PHOSPHATASE-1"/>
    <property type="match status" value="1"/>
</dbReference>
<dbReference type="AlphaFoldDB" id="A0A6V7XDQ3"/>
<dbReference type="Gene3D" id="6.10.250.1290">
    <property type="match status" value="1"/>
</dbReference>
<protein>
    <recommendedName>
        <fullName evidence="2">FHA domain-containing protein</fullName>
    </recommendedName>
</protein>
<dbReference type="Pfam" id="PF00498">
    <property type="entry name" value="FHA"/>
    <property type="match status" value="1"/>
</dbReference>
<sequence length="345" mass="38845">MSPEKDKYKLPEWIGCPPKGTHLDVTKGPKLIQKLLIDEKGYYYFGRNPTDCDFVCEHASCSRVHALLLFHKLIKRVAIVDLESSHGTFVNNIRISSLSPVFLDPDQCFHFGASTRRYFLREKLMNRDADNGEDDVEIETGFSANQSELDTVTESNTAQNRRIPLIPQTTDDARRKLRPRPRLQFNEEEEIINPEDVDPLVGRFRNMVRTAVIPTSGRKREAVDDENELFDFYLPNQQTKKTRKIASPATTTKSGDKMFSIGSLSLNAAPDLDLYSPILPPSKNSSAGNTPAAKGKYGPLMPSKDASKLLGFATPDSEVCQKKKYAKEAWPLETRPRSHSGLFPK</sequence>
<dbReference type="EMBL" id="CAJEWN010001428">
    <property type="protein sequence ID" value="CAD2197393.1"/>
    <property type="molecule type" value="Genomic_DNA"/>
</dbReference>
<dbReference type="InterPro" id="IPR050923">
    <property type="entry name" value="Cell_Proc_Reg/RNA_Proc"/>
</dbReference>
<feature type="region of interest" description="Disordered" evidence="1">
    <location>
        <begin position="324"/>
        <end position="345"/>
    </location>
</feature>
<dbReference type="FunFam" id="2.60.200.20:FF:000019">
    <property type="entry name" value="Nuclear inhibitor of protein phosphatase"/>
    <property type="match status" value="1"/>
</dbReference>
<dbReference type="PROSITE" id="PS50006">
    <property type="entry name" value="FHA_DOMAIN"/>
    <property type="match status" value="1"/>
</dbReference>
<dbReference type="SUPFAM" id="SSF49879">
    <property type="entry name" value="SMAD/FHA domain"/>
    <property type="match status" value="1"/>
</dbReference>
<dbReference type="SMART" id="SM00240">
    <property type="entry name" value="FHA"/>
    <property type="match status" value="1"/>
</dbReference>
<evidence type="ECO:0000313" key="4">
    <source>
        <dbReference type="Proteomes" id="UP000580250"/>
    </source>
</evidence>
<feature type="domain" description="FHA" evidence="2">
    <location>
        <begin position="43"/>
        <end position="95"/>
    </location>
</feature>
<dbReference type="InterPro" id="IPR000253">
    <property type="entry name" value="FHA_dom"/>
</dbReference>
<dbReference type="InterPro" id="IPR008984">
    <property type="entry name" value="SMAD_FHA_dom_sf"/>
</dbReference>
<evidence type="ECO:0000256" key="1">
    <source>
        <dbReference type="SAM" id="MobiDB-lite"/>
    </source>
</evidence>